<evidence type="ECO:0000256" key="3">
    <source>
        <dbReference type="SAM" id="MobiDB-lite"/>
    </source>
</evidence>
<feature type="compositionally biased region" description="Basic residues" evidence="3">
    <location>
        <begin position="1"/>
        <end position="15"/>
    </location>
</feature>
<evidence type="ECO:0000256" key="1">
    <source>
        <dbReference type="ARBA" id="ARBA00006484"/>
    </source>
</evidence>
<dbReference type="GO" id="GO:0050664">
    <property type="term" value="F:oxidoreductase activity, acting on NAD(P)H, oxygen as acceptor"/>
    <property type="evidence" value="ECO:0007669"/>
    <property type="project" value="TreeGrafter"/>
</dbReference>
<dbReference type="Proteomes" id="UP000261031">
    <property type="component" value="Unassembled WGS sequence"/>
</dbReference>
<protein>
    <submittedName>
        <fullName evidence="4">SDR family oxidoreductase</fullName>
    </submittedName>
</protein>
<dbReference type="InterPro" id="IPR036291">
    <property type="entry name" value="NAD(P)-bd_dom_sf"/>
</dbReference>
<dbReference type="PANTHER" id="PTHR43008">
    <property type="entry name" value="BENZIL REDUCTASE"/>
    <property type="match status" value="1"/>
</dbReference>
<dbReference type="Gene3D" id="3.40.50.720">
    <property type="entry name" value="NAD(P)-binding Rossmann-like Domain"/>
    <property type="match status" value="1"/>
</dbReference>
<proteinExistence type="inferred from homology"/>
<comment type="similarity">
    <text evidence="1">Belongs to the short-chain dehydrogenases/reductases (SDR) family.</text>
</comment>
<name>A0A3E5HMC9_BIFPS</name>
<evidence type="ECO:0000256" key="2">
    <source>
        <dbReference type="ARBA" id="ARBA00023002"/>
    </source>
</evidence>
<dbReference type="PANTHER" id="PTHR43008:SF4">
    <property type="entry name" value="CHAIN DEHYDROGENASE, PUTATIVE (AFU_ORTHOLOGUE AFUA_4G08710)-RELATED"/>
    <property type="match status" value="1"/>
</dbReference>
<feature type="region of interest" description="Disordered" evidence="3">
    <location>
        <begin position="1"/>
        <end position="29"/>
    </location>
</feature>
<feature type="compositionally biased region" description="Basic and acidic residues" evidence="3">
    <location>
        <begin position="16"/>
        <end position="29"/>
    </location>
</feature>
<dbReference type="InterPro" id="IPR002347">
    <property type="entry name" value="SDR_fam"/>
</dbReference>
<organism evidence="4 5">
    <name type="scientific">Bifidobacterium pseudocatenulatum</name>
    <dbReference type="NCBI Taxonomy" id="28026"/>
    <lineage>
        <taxon>Bacteria</taxon>
        <taxon>Bacillati</taxon>
        <taxon>Actinomycetota</taxon>
        <taxon>Actinomycetes</taxon>
        <taxon>Bifidobacteriales</taxon>
        <taxon>Bifidobacteriaceae</taxon>
        <taxon>Bifidobacterium</taxon>
    </lineage>
</organism>
<accession>A0A3E5HMC9</accession>
<comment type="caution">
    <text evidence="4">The sequence shown here is derived from an EMBL/GenBank/DDBJ whole genome shotgun (WGS) entry which is preliminary data.</text>
</comment>
<dbReference type="Pfam" id="PF13561">
    <property type="entry name" value="adh_short_C2"/>
    <property type="match status" value="1"/>
</dbReference>
<evidence type="ECO:0000313" key="4">
    <source>
        <dbReference type="EMBL" id="RGP02634.1"/>
    </source>
</evidence>
<dbReference type="EMBL" id="QSWD01000003">
    <property type="protein sequence ID" value="RGP02634.1"/>
    <property type="molecule type" value="Genomic_DNA"/>
</dbReference>
<dbReference type="FunFam" id="3.40.50.720:FF:000084">
    <property type="entry name" value="Short-chain dehydrogenase reductase"/>
    <property type="match status" value="1"/>
</dbReference>
<evidence type="ECO:0000313" key="5">
    <source>
        <dbReference type="Proteomes" id="UP000261031"/>
    </source>
</evidence>
<reference evidence="4 5" key="1">
    <citation type="submission" date="2018-08" db="EMBL/GenBank/DDBJ databases">
        <title>A genome reference for cultivated species of the human gut microbiota.</title>
        <authorList>
            <person name="Zou Y."/>
            <person name="Xue W."/>
            <person name="Luo G."/>
        </authorList>
    </citation>
    <scope>NUCLEOTIDE SEQUENCE [LARGE SCALE GENOMIC DNA]</scope>
    <source>
        <strain evidence="4 5">OF05-12</strain>
    </source>
</reference>
<keyword evidence="2" id="KW-0560">Oxidoreductase</keyword>
<dbReference type="AlphaFoldDB" id="A0A3E5HMC9"/>
<dbReference type="PRINTS" id="PR00081">
    <property type="entry name" value="GDHRDH"/>
</dbReference>
<gene>
    <name evidence="4" type="ORF">DXA79_05190</name>
</gene>
<dbReference type="SUPFAM" id="SSF51735">
    <property type="entry name" value="NAD(P)-binding Rossmann-fold domains"/>
    <property type="match status" value="1"/>
</dbReference>
<sequence length="312" mass="33892">MMRGRIQKSGHHHAKERNMADESSKIPEKTVEQIFDERYPLDKWEDSNYSILDKFSMRGRKGFVTGAAGGLGRNAAAALAQAGADVALVDLPSQEDKLTELAKDMSERFGTNVIALTCDVTNVEQVAELKTQLVEQLGTVDFAFLNAGVNVPGDDQDATEEVWTRTININLNGTYRTGRIAHEIMREHGHGGSLIFTASLSGHNANYMMGSPTPVNAYGATKAAIMEHSRYLAAALAKDGIRSNTISPGYVWSGIFNGRIDMPGHDAMLEVVPMHRFGTNDEIASTVLFLASDASSYVTGTDIRVDGGYSVF</sequence>